<evidence type="ECO:0000256" key="1">
    <source>
        <dbReference type="ARBA" id="ARBA00022692"/>
    </source>
</evidence>
<feature type="transmembrane region" description="Helical" evidence="4">
    <location>
        <begin position="198"/>
        <end position="220"/>
    </location>
</feature>
<evidence type="ECO:0000256" key="2">
    <source>
        <dbReference type="ARBA" id="ARBA00022989"/>
    </source>
</evidence>
<dbReference type="STRING" id="1134435.AC731_002440"/>
<feature type="transmembrane region" description="Helical" evidence="4">
    <location>
        <begin position="375"/>
        <end position="397"/>
    </location>
</feature>
<evidence type="ECO:0000256" key="4">
    <source>
        <dbReference type="SAM" id="Phobius"/>
    </source>
</evidence>
<accession>A0A140IDS8</accession>
<protein>
    <submittedName>
        <fullName evidence="5">MFS transporter permease</fullName>
    </submittedName>
</protein>
<keyword evidence="6" id="KW-1185">Reference proteome</keyword>
<dbReference type="PANTHER" id="PTHR23547">
    <property type="entry name" value="MAJOR FACILITATOR SUPERFAMILY DOMAIN, GENERAL SUBSTRATE TRANSPORTER"/>
    <property type="match status" value="1"/>
</dbReference>
<feature type="transmembrane region" description="Helical" evidence="4">
    <location>
        <begin position="313"/>
        <end position="333"/>
    </location>
</feature>
<feature type="transmembrane region" description="Helical" evidence="4">
    <location>
        <begin position="403"/>
        <end position="426"/>
    </location>
</feature>
<dbReference type="GO" id="GO:0022857">
    <property type="term" value="F:transmembrane transporter activity"/>
    <property type="evidence" value="ECO:0007669"/>
    <property type="project" value="InterPro"/>
</dbReference>
<evidence type="ECO:0000256" key="3">
    <source>
        <dbReference type="ARBA" id="ARBA00023136"/>
    </source>
</evidence>
<dbReference type="Gene3D" id="1.20.1250.20">
    <property type="entry name" value="MFS general substrate transporter like domains"/>
    <property type="match status" value="1"/>
</dbReference>
<feature type="transmembrane region" description="Helical" evidence="4">
    <location>
        <begin position="272"/>
        <end position="293"/>
    </location>
</feature>
<feature type="transmembrane region" description="Helical" evidence="4">
    <location>
        <begin position="91"/>
        <end position="109"/>
    </location>
</feature>
<organism evidence="5 6">
    <name type="scientific">Thauera humireducens</name>
    <dbReference type="NCBI Taxonomy" id="1134435"/>
    <lineage>
        <taxon>Bacteria</taxon>
        <taxon>Pseudomonadati</taxon>
        <taxon>Pseudomonadota</taxon>
        <taxon>Betaproteobacteria</taxon>
        <taxon>Rhodocyclales</taxon>
        <taxon>Zoogloeaceae</taxon>
        <taxon>Thauera</taxon>
    </lineage>
</organism>
<evidence type="ECO:0000313" key="6">
    <source>
        <dbReference type="Proteomes" id="UP000036902"/>
    </source>
</evidence>
<dbReference type="InterPro" id="IPR011701">
    <property type="entry name" value="MFS"/>
</dbReference>
<reference evidence="6" key="1">
    <citation type="submission" date="2016-03" db="EMBL/GenBank/DDBJ databases">
        <authorList>
            <person name="Ma C."/>
            <person name="Zhou S."/>
            <person name="Yang G."/>
        </authorList>
    </citation>
    <scope>NUCLEOTIDE SEQUENCE [LARGE SCALE GENOMIC DNA]</scope>
    <source>
        <strain evidence="6">SgZ-1</strain>
    </source>
</reference>
<feature type="transmembrane region" description="Helical" evidence="4">
    <location>
        <begin position="339"/>
        <end position="363"/>
    </location>
</feature>
<keyword evidence="2 4" id="KW-1133">Transmembrane helix</keyword>
<name>A0A140IDS8_9RHOO</name>
<dbReference type="NCBIfam" id="NF033734">
    <property type="entry name" value="MFS_ArsJ"/>
    <property type="match status" value="1"/>
</dbReference>
<dbReference type="InterPro" id="IPR036259">
    <property type="entry name" value="MFS_trans_sf"/>
</dbReference>
<dbReference type="EMBL" id="CP014646">
    <property type="protein sequence ID" value="AMO35903.1"/>
    <property type="molecule type" value="Genomic_DNA"/>
</dbReference>
<dbReference type="AlphaFoldDB" id="A0A140IDS8"/>
<feature type="transmembrane region" description="Helical" evidence="4">
    <location>
        <begin position="59"/>
        <end position="79"/>
    </location>
</feature>
<proteinExistence type="predicted"/>
<feature type="transmembrane region" description="Helical" evidence="4">
    <location>
        <begin position="175"/>
        <end position="192"/>
    </location>
</feature>
<dbReference type="KEGG" id="thu:AC731_002440"/>
<feature type="transmembrane region" description="Helical" evidence="4">
    <location>
        <begin position="115"/>
        <end position="132"/>
    </location>
</feature>
<evidence type="ECO:0000313" key="5">
    <source>
        <dbReference type="EMBL" id="AMO35903.1"/>
    </source>
</evidence>
<dbReference type="Proteomes" id="UP000036902">
    <property type="component" value="Chromosome"/>
</dbReference>
<dbReference type="PANTHER" id="PTHR23547:SF1">
    <property type="entry name" value="MAJOR FACILITATOR SUPERFAMILY MFS_1"/>
    <property type="match status" value="1"/>
</dbReference>
<gene>
    <name evidence="5" type="ORF">AC731_002440</name>
</gene>
<keyword evidence="1 4" id="KW-0812">Transmembrane</keyword>
<dbReference type="Pfam" id="PF07690">
    <property type="entry name" value="MFS_1"/>
    <property type="match status" value="1"/>
</dbReference>
<sequence length="435" mass="46366">MPHGRPRLPHGRRGHLKTMQHAARNYAIVTAAYWGFTLTDGALRMLVLLHFYRLGYSPFTLAFLFLLYEAAGVLANLVGGWLATHYGIARMLAVGLVTQIVGFVLLSVLDPGWTAAMAVAWVVVAQGICGVAKDLTKTASKSAIKITQAEAKAEAQGGSPGQLFKWVAWFTGSKNAMKGIGFFLGGLLLETLGFRGALWAMAGLLALVLAGVLLSLPPMMGRKKASRSVRELFAKNPGINALAAARVVLFGARDVWFVVGVPVFLYSAGWTFTMVGTFLAAWTIAYGVVQALAPQIVRRSADGLSHEVPAARLWSALLALIAAALAVAVWLQAPNLEWVVVGGLGLFGFAFAVNSSVHSYLILAYAGSEKAAEDVGFYYAANALGRFIGTLLSGLLYQWGGLLYALIGSAVMLLICWLTTLALPLARHDAARAES</sequence>
<feature type="transmembrane region" description="Helical" evidence="4">
    <location>
        <begin position="21"/>
        <end position="39"/>
    </location>
</feature>
<dbReference type="SUPFAM" id="SSF103473">
    <property type="entry name" value="MFS general substrate transporter"/>
    <property type="match status" value="2"/>
</dbReference>
<dbReference type="InterPro" id="IPR047769">
    <property type="entry name" value="MFS_ArsJ"/>
</dbReference>
<feature type="transmembrane region" description="Helical" evidence="4">
    <location>
        <begin position="241"/>
        <end position="266"/>
    </location>
</feature>
<keyword evidence="3 4" id="KW-0472">Membrane</keyword>